<dbReference type="PANTHER" id="PTHR23232:SF156">
    <property type="entry name" value="KRAB DOMAIN-CONTAINING PROTEIN"/>
    <property type="match status" value="1"/>
</dbReference>
<dbReference type="PANTHER" id="PTHR23232">
    <property type="entry name" value="KRAB DOMAIN C2H2 ZINC FINGER"/>
    <property type="match status" value="1"/>
</dbReference>
<dbReference type="InterPro" id="IPR036051">
    <property type="entry name" value="KRAB_dom_sf"/>
</dbReference>
<feature type="domain" description="KRAB" evidence="2">
    <location>
        <begin position="13"/>
        <end position="87"/>
    </location>
</feature>
<sequence>MDMAAEQVVQMLVTFKEAAVHFTEEQWNLLDPDQRSLYTDVIQEIYEMVVSLGSLSPSTENDPPLDALSVPAGYWMARGTFSGGWNRPSRPALGSASTNSRAADSSLQNHIYFSL</sequence>
<dbReference type="SUPFAM" id="SSF109640">
    <property type="entry name" value="KRAB domain (Kruppel-associated box)"/>
    <property type="match status" value="1"/>
</dbReference>
<dbReference type="Proteomes" id="UP000050525">
    <property type="component" value="Unassembled WGS sequence"/>
</dbReference>
<gene>
    <name evidence="3" type="ORF">Y1Q_0001685</name>
</gene>
<dbReference type="PROSITE" id="PS50805">
    <property type="entry name" value="KRAB"/>
    <property type="match status" value="1"/>
</dbReference>
<evidence type="ECO:0000256" key="1">
    <source>
        <dbReference type="SAM" id="MobiDB-lite"/>
    </source>
</evidence>
<dbReference type="CDD" id="cd07765">
    <property type="entry name" value="KRAB_A-box"/>
    <property type="match status" value="1"/>
</dbReference>
<name>A0A151MAH6_ALLMI</name>
<dbReference type="InterPro" id="IPR001909">
    <property type="entry name" value="KRAB"/>
</dbReference>
<protein>
    <recommendedName>
        <fullName evidence="2">KRAB domain-containing protein</fullName>
    </recommendedName>
</protein>
<keyword evidence="4" id="KW-1185">Reference proteome</keyword>
<dbReference type="Pfam" id="PF01352">
    <property type="entry name" value="KRAB"/>
    <property type="match status" value="1"/>
</dbReference>
<organism evidence="3 4">
    <name type="scientific">Alligator mississippiensis</name>
    <name type="common">American alligator</name>
    <dbReference type="NCBI Taxonomy" id="8496"/>
    <lineage>
        <taxon>Eukaryota</taxon>
        <taxon>Metazoa</taxon>
        <taxon>Chordata</taxon>
        <taxon>Craniata</taxon>
        <taxon>Vertebrata</taxon>
        <taxon>Euteleostomi</taxon>
        <taxon>Archelosauria</taxon>
        <taxon>Archosauria</taxon>
        <taxon>Crocodylia</taxon>
        <taxon>Alligatoridae</taxon>
        <taxon>Alligatorinae</taxon>
        <taxon>Alligator</taxon>
    </lineage>
</organism>
<evidence type="ECO:0000259" key="2">
    <source>
        <dbReference type="PROSITE" id="PS50805"/>
    </source>
</evidence>
<comment type="caution">
    <text evidence="3">The sequence shown here is derived from an EMBL/GenBank/DDBJ whole genome shotgun (WGS) entry which is preliminary data.</text>
</comment>
<dbReference type="Gene3D" id="6.10.140.140">
    <property type="match status" value="1"/>
</dbReference>
<dbReference type="STRING" id="8496.A0A151MAH6"/>
<proteinExistence type="predicted"/>
<dbReference type="GO" id="GO:0006355">
    <property type="term" value="P:regulation of DNA-templated transcription"/>
    <property type="evidence" value="ECO:0007669"/>
    <property type="project" value="InterPro"/>
</dbReference>
<dbReference type="InterPro" id="IPR050169">
    <property type="entry name" value="Krueppel_C2H2_ZnF"/>
</dbReference>
<reference evidence="3 4" key="1">
    <citation type="journal article" date="2012" name="Genome Biol.">
        <title>Sequencing three crocodilian genomes to illuminate the evolution of archosaurs and amniotes.</title>
        <authorList>
            <person name="St John J.A."/>
            <person name="Braun E.L."/>
            <person name="Isberg S.R."/>
            <person name="Miles L.G."/>
            <person name="Chong A.Y."/>
            <person name="Gongora J."/>
            <person name="Dalzell P."/>
            <person name="Moran C."/>
            <person name="Bed'hom B."/>
            <person name="Abzhanov A."/>
            <person name="Burgess S.C."/>
            <person name="Cooksey A.M."/>
            <person name="Castoe T.A."/>
            <person name="Crawford N.G."/>
            <person name="Densmore L.D."/>
            <person name="Drew J.C."/>
            <person name="Edwards S.V."/>
            <person name="Faircloth B.C."/>
            <person name="Fujita M.K."/>
            <person name="Greenwold M.J."/>
            <person name="Hoffmann F.G."/>
            <person name="Howard J.M."/>
            <person name="Iguchi T."/>
            <person name="Janes D.E."/>
            <person name="Khan S.Y."/>
            <person name="Kohno S."/>
            <person name="de Koning A.J."/>
            <person name="Lance S.L."/>
            <person name="McCarthy F.M."/>
            <person name="McCormack J.E."/>
            <person name="Merchant M.E."/>
            <person name="Peterson D.G."/>
            <person name="Pollock D.D."/>
            <person name="Pourmand N."/>
            <person name="Raney B.J."/>
            <person name="Roessler K.A."/>
            <person name="Sanford J.R."/>
            <person name="Sawyer R.H."/>
            <person name="Schmidt C.J."/>
            <person name="Triplett E.W."/>
            <person name="Tuberville T.D."/>
            <person name="Venegas-Anaya M."/>
            <person name="Howard J.T."/>
            <person name="Jarvis E.D."/>
            <person name="Guillette L.J.Jr."/>
            <person name="Glenn T.C."/>
            <person name="Green R.E."/>
            <person name="Ray D.A."/>
        </authorList>
    </citation>
    <scope>NUCLEOTIDE SEQUENCE [LARGE SCALE GENOMIC DNA]</scope>
    <source>
        <strain evidence="3">KSC_2009_1</strain>
    </source>
</reference>
<dbReference type="EMBL" id="AKHW03006295">
    <property type="protein sequence ID" value="KYO21492.1"/>
    <property type="molecule type" value="Genomic_DNA"/>
</dbReference>
<accession>A0A151MAH6</accession>
<evidence type="ECO:0000313" key="4">
    <source>
        <dbReference type="Proteomes" id="UP000050525"/>
    </source>
</evidence>
<dbReference type="AlphaFoldDB" id="A0A151MAH6"/>
<feature type="compositionally biased region" description="Polar residues" evidence="1">
    <location>
        <begin position="95"/>
        <end position="105"/>
    </location>
</feature>
<feature type="region of interest" description="Disordered" evidence="1">
    <location>
        <begin position="84"/>
        <end position="105"/>
    </location>
</feature>
<dbReference type="eggNOG" id="KOG1721">
    <property type="taxonomic scope" value="Eukaryota"/>
</dbReference>
<dbReference type="SMART" id="SM00349">
    <property type="entry name" value="KRAB"/>
    <property type="match status" value="1"/>
</dbReference>
<evidence type="ECO:0000313" key="3">
    <source>
        <dbReference type="EMBL" id="KYO21492.1"/>
    </source>
</evidence>